<organism evidence="6 7">
    <name type="scientific">Acetatifactor muris</name>
    <dbReference type="NCBI Taxonomy" id="879566"/>
    <lineage>
        <taxon>Bacteria</taxon>
        <taxon>Bacillati</taxon>
        <taxon>Bacillota</taxon>
        <taxon>Clostridia</taxon>
        <taxon>Lachnospirales</taxon>
        <taxon>Lachnospiraceae</taxon>
        <taxon>Acetatifactor</taxon>
    </lineage>
</organism>
<dbReference type="SMART" id="SM00448">
    <property type="entry name" value="REC"/>
    <property type="match status" value="1"/>
</dbReference>
<dbReference type="InterPro" id="IPR007492">
    <property type="entry name" value="LytTR_DNA-bd_dom"/>
</dbReference>
<feature type="modified residue" description="4-aspartylphosphate" evidence="3">
    <location>
        <position position="53"/>
    </location>
</feature>
<dbReference type="InterPro" id="IPR011006">
    <property type="entry name" value="CheY-like_superfamily"/>
</dbReference>
<evidence type="ECO:0000313" key="6">
    <source>
        <dbReference type="EMBL" id="SOY27647.1"/>
    </source>
</evidence>
<feature type="domain" description="Response regulatory" evidence="4">
    <location>
        <begin position="3"/>
        <end position="116"/>
    </location>
</feature>
<reference evidence="6 7" key="1">
    <citation type="submission" date="2018-01" db="EMBL/GenBank/DDBJ databases">
        <authorList>
            <person name="Gaut B.S."/>
            <person name="Morton B.R."/>
            <person name="Clegg M.T."/>
            <person name="Duvall M.R."/>
        </authorList>
    </citation>
    <scope>NUCLEOTIDE SEQUENCE [LARGE SCALE GENOMIC DNA]</scope>
    <source>
        <strain evidence="6">GP69</strain>
    </source>
</reference>
<dbReference type="SUPFAM" id="SSF52172">
    <property type="entry name" value="CheY-like"/>
    <property type="match status" value="1"/>
</dbReference>
<dbReference type="GO" id="GO:0000156">
    <property type="term" value="F:phosphorelay response regulator activity"/>
    <property type="evidence" value="ECO:0007669"/>
    <property type="project" value="InterPro"/>
</dbReference>
<dbReference type="GO" id="GO:0003677">
    <property type="term" value="F:DNA binding"/>
    <property type="evidence" value="ECO:0007669"/>
    <property type="project" value="InterPro"/>
</dbReference>
<evidence type="ECO:0000256" key="1">
    <source>
        <dbReference type="ARBA" id="ARBA00018672"/>
    </source>
</evidence>
<dbReference type="OrthoDB" id="9774865at2"/>
<keyword evidence="7" id="KW-1185">Reference proteome</keyword>
<dbReference type="PANTHER" id="PTHR37299">
    <property type="entry name" value="TRANSCRIPTIONAL REGULATOR-RELATED"/>
    <property type="match status" value="1"/>
</dbReference>
<accession>A0A2K4ZB11</accession>
<feature type="domain" description="HTH LytTR-type" evidence="5">
    <location>
        <begin position="127"/>
        <end position="226"/>
    </location>
</feature>
<dbReference type="PROSITE" id="PS50930">
    <property type="entry name" value="HTH_LYTTR"/>
    <property type="match status" value="1"/>
</dbReference>
<dbReference type="InterPro" id="IPR001789">
    <property type="entry name" value="Sig_transdc_resp-reg_receiver"/>
</dbReference>
<protein>
    <recommendedName>
        <fullName evidence="1">Stage 0 sporulation protein A homolog</fullName>
    </recommendedName>
</protein>
<proteinExistence type="predicted"/>
<comment type="function">
    <text evidence="2">May play the central regulatory role in sporulation. It may be an element of the effector pathway responsible for the activation of sporulation genes in response to nutritional stress. Spo0A may act in concert with spo0H (a sigma factor) to control the expression of some genes that are critical to the sporulation process.</text>
</comment>
<dbReference type="EMBL" id="OFSM01000002">
    <property type="protein sequence ID" value="SOY27647.1"/>
    <property type="molecule type" value="Genomic_DNA"/>
</dbReference>
<dbReference type="Proteomes" id="UP000236311">
    <property type="component" value="Unassembled WGS sequence"/>
</dbReference>
<dbReference type="AlphaFoldDB" id="A0A2K4ZB11"/>
<dbReference type="Gene3D" id="2.40.50.1020">
    <property type="entry name" value="LytTr DNA-binding domain"/>
    <property type="match status" value="1"/>
</dbReference>
<evidence type="ECO:0000259" key="4">
    <source>
        <dbReference type="PROSITE" id="PS50110"/>
    </source>
</evidence>
<dbReference type="SMART" id="SM00850">
    <property type="entry name" value="LytTR"/>
    <property type="match status" value="1"/>
</dbReference>
<dbReference type="Pfam" id="PF04397">
    <property type="entry name" value="LytTR"/>
    <property type="match status" value="1"/>
</dbReference>
<keyword evidence="3" id="KW-0597">Phosphoprotein</keyword>
<sequence>MIRIAVCDDDERMLEQTLKLLKRYRKAHLVTDVYTSGEALLTAGKTYDIVLLDIDMDGLNGIETARRIRETDKEVKLIYITNYSDYTIFAFKVHAFAYLLKPLKAEELYAQLDEACAYGLVMPEPELEFQAKEGIVHIVPSDILCFEYLNRQVLMRSAGQIWHLKRRITELAGEMEGYGFAVPHKSFIVNLYAVQRIHGYDVTLTDGSVVPLSQKKSAQFRRALNEYLAGERGRMGWNS</sequence>
<dbReference type="RefSeq" id="WP_103237779.1">
    <property type="nucleotide sequence ID" value="NZ_JANJZD010000002.1"/>
</dbReference>
<evidence type="ECO:0000259" key="5">
    <source>
        <dbReference type="PROSITE" id="PS50930"/>
    </source>
</evidence>
<dbReference type="PROSITE" id="PS50110">
    <property type="entry name" value="RESPONSE_REGULATORY"/>
    <property type="match status" value="1"/>
</dbReference>
<dbReference type="Gene3D" id="3.40.50.2300">
    <property type="match status" value="1"/>
</dbReference>
<evidence type="ECO:0000256" key="3">
    <source>
        <dbReference type="PROSITE-ProRule" id="PRU00169"/>
    </source>
</evidence>
<evidence type="ECO:0000256" key="2">
    <source>
        <dbReference type="ARBA" id="ARBA00024867"/>
    </source>
</evidence>
<evidence type="ECO:0000313" key="7">
    <source>
        <dbReference type="Proteomes" id="UP000236311"/>
    </source>
</evidence>
<dbReference type="PANTHER" id="PTHR37299:SF1">
    <property type="entry name" value="STAGE 0 SPORULATION PROTEIN A HOMOLOG"/>
    <property type="match status" value="1"/>
</dbReference>
<dbReference type="Pfam" id="PF00072">
    <property type="entry name" value="Response_reg"/>
    <property type="match status" value="1"/>
</dbReference>
<gene>
    <name evidence="6" type="primary">ypdB_1</name>
    <name evidence="6" type="ORF">AMURIS_00351</name>
</gene>
<dbReference type="InterPro" id="IPR046947">
    <property type="entry name" value="LytR-like"/>
</dbReference>
<name>A0A2K4ZB11_9FIRM</name>